<protein>
    <submittedName>
        <fullName evidence="1">Type VI secretion system baseplate subunit TssK</fullName>
    </submittedName>
</protein>
<comment type="caution">
    <text evidence="1">The sequence shown here is derived from an EMBL/GenBank/DDBJ whole genome shotgun (WGS) entry which is preliminary data.</text>
</comment>
<evidence type="ECO:0000313" key="1">
    <source>
        <dbReference type="EMBL" id="KAB0585386.1"/>
    </source>
</evidence>
<dbReference type="PANTHER" id="PTHR35566:SF1">
    <property type="entry name" value="TYPE VI SECRETION SYSTEM BASEPLATE COMPONENT TSSK1"/>
    <property type="match status" value="1"/>
</dbReference>
<dbReference type="EMBL" id="VZPB01000001">
    <property type="protein sequence ID" value="KAB0585386.1"/>
    <property type="molecule type" value="Genomic_DNA"/>
</dbReference>
<gene>
    <name evidence="1" type="primary">tssK</name>
    <name evidence="1" type="ORF">F7Q92_00365</name>
</gene>
<dbReference type="AlphaFoldDB" id="A0A643FI25"/>
<name>A0A643FI25_IDEDE</name>
<evidence type="ECO:0000313" key="2">
    <source>
        <dbReference type="Proteomes" id="UP000430120"/>
    </source>
</evidence>
<dbReference type="InterPro" id="IPR010263">
    <property type="entry name" value="T6SS_TssK"/>
</dbReference>
<accession>A0A643FI25</accession>
<reference evidence="1 2" key="1">
    <citation type="submission" date="2019-09" db="EMBL/GenBank/DDBJ databases">
        <title>Draft genome sequences of 48 bacterial type strains from the CCUG.</title>
        <authorList>
            <person name="Tunovic T."/>
            <person name="Pineiro-Iglesias B."/>
            <person name="Unosson C."/>
            <person name="Inganas E."/>
            <person name="Ohlen M."/>
            <person name="Cardew S."/>
            <person name="Jensie-Markopoulos S."/>
            <person name="Salva-Serra F."/>
            <person name="Jaen-Luchoro D."/>
            <person name="Karlsson R."/>
            <person name="Svensson-Stadler L."/>
            <person name="Chun J."/>
            <person name="Moore E."/>
        </authorList>
    </citation>
    <scope>NUCLEOTIDE SEQUENCE [LARGE SCALE GENOMIC DNA]</scope>
    <source>
        <strain evidence="1 2">CCUG 30977</strain>
    </source>
</reference>
<proteinExistence type="predicted"/>
<organism evidence="1 2">
    <name type="scientific">Ideonella dechloratans</name>
    <dbReference type="NCBI Taxonomy" id="36863"/>
    <lineage>
        <taxon>Bacteria</taxon>
        <taxon>Pseudomonadati</taxon>
        <taxon>Pseudomonadota</taxon>
        <taxon>Betaproteobacteria</taxon>
        <taxon>Burkholderiales</taxon>
        <taxon>Sphaerotilaceae</taxon>
        <taxon>Ideonella</taxon>
    </lineage>
</organism>
<dbReference type="PANTHER" id="PTHR35566">
    <property type="entry name" value="BLR3599 PROTEIN"/>
    <property type="match status" value="1"/>
</dbReference>
<sequence>MIRASKLLWGEGLFLRPQHFQRQDAYHEWRLAETAQALSPFAWGVRRCQVDADALAHGVLRLQEIHALLPDGDFCTAPGDDELPPPVTLSGWPAGQSECTYHLSLPPLRATGGNSCDGEEAGSSAARYRMRHDPATDWFTGAVEAEVTTLHRRLRLVADTEARDHLTSLPLLRVRRTGTGSFELDPAFAPPVLSISASPLLMGLLRRTLDMLQAKVDALYGVHREPSKHVIEFRSGDIASFWLLHTCSSAYAGLSHLFHHPGLHPERLFERLLDLAGALMTFSRSHGLTDLPAYDHSAPAQAFARLDGIIRDLLETVISTRYFAIALSELRPSYFAGRLDSQKIGDSTRLYLGVQAGLPPSELVEVIPQRLKVGAPDDVEKVVLTATAGVRLTHLPQVPVAIPVRPGAYYFALEPRGPLYDRMLQARSLCIYAPSNLPDLQMELIALNGEA</sequence>
<keyword evidence="2" id="KW-1185">Reference proteome</keyword>
<dbReference type="Pfam" id="PF05936">
    <property type="entry name" value="T6SS_VasE"/>
    <property type="match status" value="1"/>
</dbReference>
<dbReference type="Proteomes" id="UP000430120">
    <property type="component" value="Unassembled WGS sequence"/>
</dbReference>
<dbReference type="RefSeq" id="WP_151121960.1">
    <property type="nucleotide sequence ID" value="NZ_CP088081.1"/>
</dbReference>
<dbReference type="NCBIfam" id="TIGR03353">
    <property type="entry name" value="VI_chp_4"/>
    <property type="match status" value="1"/>
</dbReference>
<dbReference type="OrthoDB" id="9775333at2"/>